<dbReference type="Proteomes" id="UP000494256">
    <property type="component" value="Unassembled WGS sequence"/>
</dbReference>
<reference evidence="5 6" key="1">
    <citation type="submission" date="2020-04" db="EMBL/GenBank/DDBJ databases">
        <authorList>
            <person name="Wallbank WR R."/>
            <person name="Pardo Diaz C."/>
            <person name="Kozak K."/>
            <person name="Martin S."/>
            <person name="Jiggins C."/>
            <person name="Moest M."/>
            <person name="Warren A I."/>
            <person name="Byers J.R.P. K."/>
            <person name="Montejo-Kovacevich G."/>
            <person name="Yen C E."/>
        </authorList>
    </citation>
    <scope>NUCLEOTIDE SEQUENCE [LARGE SCALE GENOMIC DNA]</scope>
</reference>
<dbReference type="CDD" id="cd00037">
    <property type="entry name" value="CLECT"/>
    <property type="match status" value="2"/>
</dbReference>
<dbReference type="InterPro" id="IPR018378">
    <property type="entry name" value="C-type_lectin_CS"/>
</dbReference>
<evidence type="ECO:0000259" key="4">
    <source>
        <dbReference type="PROSITE" id="PS50041"/>
    </source>
</evidence>
<dbReference type="PROSITE" id="PS50041">
    <property type="entry name" value="C_TYPE_LECTIN_2"/>
    <property type="match status" value="2"/>
</dbReference>
<feature type="chain" id="PRO_5035790330" description="C-type lectin domain-containing protein" evidence="3">
    <location>
        <begin position="20"/>
        <end position="344"/>
    </location>
</feature>
<sequence>MKFILKYVVLGFCFAFMDGVKFRCDYKYTYLGWLKYHEIPATWYDARLQCKFEGGILASPTVPGLKTLMLDLFCKPEIFTGIHSTVSKGQYYSVDGIPLAQIPHEWESNEPDNKNDTERCITLNSDGKFSDARCDEPRPYICFRENSHVDVNICGTPDSEYHLESQTNKCYKFHTTPRTFARAHFACSAEGGHLAIINSDEESKVLSQIFAKYPASKMIGNFPKDFAFIGFHNWGESADWTTIHGQSIQEAGFAKFSPGQPDNGTAGEYCGSVLRNGLLNDLWCEKHFAFICEKSPDYPLVCDNIKPMDESNHNHDCNNDAQEKQIESVSIKNKTNPKHVVPAS</sequence>
<feature type="domain" description="C-type lectin" evidence="4">
    <location>
        <begin position="166"/>
        <end position="293"/>
    </location>
</feature>
<dbReference type="InterPro" id="IPR001304">
    <property type="entry name" value="C-type_lectin-like"/>
</dbReference>
<name>A0A8S1BET6_ARCPL</name>
<protein>
    <recommendedName>
        <fullName evidence="4">C-type lectin domain-containing protein</fullName>
    </recommendedName>
</protein>
<keyword evidence="1" id="KW-1015">Disulfide bond</keyword>
<feature type="region of interest" description="Disordered" evidence="2">
    <location>
        <begin position="323"/>
        <end position="344"/>
    </location>
</feature>
<feature type="signal peptide" evidence="3">
    <location>
        <begin position="1"/>
        <end position="19"/>
    </location>
</feature>
<evidence type="ECO:0000256" key="2">
    <source>
        <dbReference type="SAM" id="MobiDB-lite"/>
    </source>
</evidence>
<dbReference type="Pfam" id="PF00059">
    <property type="entry name" value="Lectin_C"/>
    <property type="match status" value="2"/>
</dbReference>
<dbReference type="AlphaFoldDB" id="A0A8S1BET6"/>
<keyword evidence="3" id="KW-0732">Signal</keyword>
<dbReference type="InterPro" id="IPR050111">
    <property type="entry name" value="C-type_lectin/snaclec_domain"/>
</dbReference>
<dbReference type="Gene3D" id="3.10.100.10">
    <property type="entry name" value="Mannose-Binding Protein A, subunit A"/>
    <property type="match status" value="2"/>
</dbReference>
<proteinExistence type="predicted"/>
<gene>
    <name evidence="5" type="ORF">APLA_LOCUS15968</name>
</gene>
<dbReference type="PROSITE" id="PS00615">
    <property type="entry name" value="C_TYPE_LECTIN_1"/>
    <property type="match status" value="1"/>
</dbReference>
<organism evidence="5 6">
    <name type="scientific">Arctia plantaginis</name>
    <name type="common">Wood tiger moth</name>
    <name type="synonym">Phalaena plantaginis</name>
    <dbReference type="NCBI Taxonomy" id="874455"/>
    <lineage>
        <taxon>Eukaryota</taxon>
        <taxon>Metazoa</taxon>
        <taxon>Ecdysozoa</taxon>
        <taxon>Arthropoda</taxon>
        <taxon>Hexapoda</taxon>
        <taxon>Insecta</taxon>
        <taxon>Pterygota</taxon>
        <taxon>Neoptera</taxon>
        <taxon>Endopterygota</taxon>
        <taxon>Lepidoptera</taxon>
        <taxon>Glossata</taxon>
        <taxon>Ditrysia</taxon>
        <taxon>Noctuoidea</taxon>
        <taxon>Erebidae</taxon>
        <taxon>Arctiinae</taxon>
        <taxon>Arctia</taxon>
    </lineage>
</organism>
<accession>A0A8S1BET6</accession>
<comment type="caution">
    <text evidence="5">The sequence shown here is derived from an EMBL/GenBank/DDBJ whole genome shotgun (WGS) entry which is preliminary data.</text>
</comment>
<dbReference type="InterPro" id="IPR016186">
    <property type="entry name" value="C-type_lectin-like/link_sf"/>
</dbReference>
<dbReference type="PANTHER" id="PTHR22803">
    <property type="entry name" value="MANNOSE, PHOSPHOLIPASE, LECTIN RECEPTOR RELATED"/>
    <property type="match status" value="1"/>
</dbReference>
<dbReference type="SMART" id="SM00034">
    <property type="entry name" value="CLECT"/>
    <property type="match status" value="2"/>
</dbReference>
<evidence type="ECO:0000313" key="5">
    <source>
        <dbReference type="EMBL" id="CAB3257649.1"/>
    </source>
</evidence>
<dbReference type="InterPro" id="IPR016187">
    <property type="entry name" value="CTDL_fold"/>
</dbReference>
<dbReference type="SUPFAM" id="SSF56436">
    <property type="entry name" value="C-type lectin-like"/>
    <property type="match status" value="2"/>
</dbReference>
<feature type="domain" description="C-type lectin" evidence="4">
    <location>
        <begin position="42"/>
        <end position="143"/>
    </location>
</feature>
<evidence type="ECO:0000256" key="3">
    <source>
        <dbReference type="SAM" id="SignalP"/>
    </source>
</evidence>
<evidence type="ECO:0000256" key="1">
    <source>
        <dbReference type="ARBA" id="ARBA00023157"/>
    </source>
</evidence>
<evidence type="ECO:0000313" key="6">
    <source>
        <dbReference type="Proteomes" id="UP000494256"/>
    </source>
</evidence>
<dbReference type="EMBL" id="CADEBD010000553">
    <property type="protein sequence ID" value="CAB3257649.1"/>
    <property type="molecule type" value="Genomic_DNA"/>
</dbReference>
<dbReference type="OrthoDB" id="429813at2759"/>